<accession>A0A377TNQ7</accession>
<dbReference type="Proteomes" id="UP000254938">
    <property type="component" value="Unassembled WGS sequence"/>
</dbReference>
<organism evidence="4 5">
    <name type="scientific">Klebsiella pneumoniae</name>
    <dbReference type="NCBI Taxonomy" id="573"/>
    <lineage>
        <taxon>Bacteria</taxon>
        <taxon>Pseudomonadati</taxon>
        <taxon>Pseudomonadota</taxon>
        <taxon>Gammaproteobacteria</taxon>
        <taxon>Enterobacterales</taxon>
        <taxon>Enterobacteriaceae</taxon>
        <taxon>Klebsiella/Raoultella group</taxon>
        <taxon>Klebsiella</taxon>
        <taxon>Klebsiella pneumoniae complex</taxon>
    </lineage>
</organism>
<gene>
    <name evidence="4" type="ORF">NCTC9140_01967</name>
</gene>
<evidence type="ECO:0000313" key="5">
    <source>
        <dbReference type="Proteomes" id="UP000254938"/>
    </source>
</evidence>
<dbReference type="GO" id="GO:0016787">
    <property type="term" value="F:hydrolase activity"/>
    <property type="evidence" value="ECO:0007669"/>
    <property type="project" value="UniProtKB-KW"/>
</dbReference>
<evidence type="ECO:0000256" key="3">
    <source>
        <dbReference type="SAM" id="MobiDB-lite"/>
    </source>
</evidence>
<keyword evidence="2 4" id="KW-0547">Nucleotide-binding</keyword>
<dbReference type="PANTHER" id="PTHR43519">
    <property type="entry name" value="ATP-DEPENDENT RNA HELICASE HRPB"/>
    <property type="match status" value="1"/>
</dbReference>
<feature type="compositionally biased region" description="Basic residues" evidence="3">
    <location>
        <begin position="111"/>
        <end position="122"/>
    </location>
</feature>
<dbReference type="EMBL" id="UGKQ01000007">
    <property type="protein sequence ID" value="STS80264.1"/>
    <property type="molecule type" value="Genomic_DNA"/>
</dbReference>
<keyword evidence="2 4" id="KW-0347">Helicase</keyword>
<feature type="region of interest" description="Disordered" evidence="3">
    <location>
        <begin position="98"/>
        <end position="132"/>
    </location>
</feature>
<dbReference type="PANTHER" id="PTHR43519:SF1">
    <property type="entry name" value="ATP-DEPENDENT RNA HELICASE HRPB"/>
    <property type="match status" value="1"/>
</dbReference>
<evidence type="ECO:0000256" key="1">
    <source>
        <dbReference type="ARBA" id="ARBA00022801"/>
    </source>
</evidence>
<proteinExistence type="predicted"/>
<keyword evidence="1" id="KW-0378">Hydrolase</keyword>
<keyword evidence="2 4" id="KW-0067">ATP-binding</keyword>
<evidence type="ECO:0000256" key="2">
    <source>
        <dbReference type="ARBA" id="ARBA00022806"/>
    </source>
</evidence>
<dbReference type="AlphaFoldDB" id="A0A377TNQ7"/>
<reference evidence="4 5" key="1">
    <citation type="submission" date="2018-06" db="EMBL/GenBank/DDBJ databases">
        <authorList>
            <consortium name="Pathogen Informatics"/>
            <person name="Doyle S."/>
        </authorList>
    </citation>
    <scope>NUCLEOTIDE SEQUENCE [LARGE SCALE GENOMIC DNA]</scope>
    <source>
        <strain evidence="4 5">NCTC9140</strain>
    </source>
</reference>
<protein>
    <submittedName>
        <fullName evidence="4">ATP-dependent helicase HrpB</fullName>
    </submittedName>
</protein>
<name>A0A377TNQ7_KLEPN</name>
<evidence type="ECO:0000313" key="4">
    <source>
        <dbReference type="EMBL" id="STS80264.1"/>
    </source>
</evidence>
<dbReference type="GO" id="GO:0004386">
    <property type="term" value="F:helicase activity"/>
    <property type="evidence" value="ECO:0007669"/>
    <property type="project" value="UniProtKB-KW"/>
</dbReference>
<sequence length="156" mass="16609">MTAACRTRRSSLPGICLHLLGKEQAERAAAQSEPEILHSDLSALLLELLQWGCHDPAALAWLDQPPAVNLAAARPPAGGAVGAGRRAAVGVWPQNGSAWQRAAAGGDAGRPRRPMTRRRQRKAGGGSSRSRRAADWWIWGAVFSRQQATGSSERSS</sequence>